<reference evidence="2" key="1">
    <citation type="journal article" date="2019" name="Int. J. Syst. Evol. Microbiol.">
        <title>The Global Catalogue of Microorganisms (GCM) 10K type strain sequencing project: providing services to taxonomists for standard genome sequencing and annotation.</title>
        <authorList>
            <consortium name="The Broad Institute Genomics Platform"/>
            <consortium name="The Broad Institute Genome Sequencing Center for Infectious Disease"/>
            <person name="Wu L."/>
            <person name="Ma J."/>
        </authorList>
    </citation>
    <scope>NUCLEOTIDE SEQUENCE [LARGE SCALE GENOMIC DNA]</scope>
    <source>
        <strain evidence="2">KCTC 42224</strain>
    </source>
</reference>
<proteinExistence type="predicted"/>
<accession>A0ABV7V3N7</accession>
<protein>
    <submittedName>
        <fullName evidence="1">Uncharacterized protein</fullName>
    </submittedName>
</protein>
<sequence length="191" mass="20779">MSGPAEDGPEQNGPREDGLAARAAQVALNLFRGYGYTFYRAENDLRADDQRIRRMVSELLQQARKGLSEAEGRYRREVIPPPSRANPFPPAELVANARRLEALAQGVSALDAQVAHLPVPTNDFMTARYRNEAETLGRLAEKDVELVADAHALAEAVPGDDPLAVLDAASAITTAIARVKDRLAERQALLL</sequence>
<gene>
    <name evidence="1" type="ORF">ACFOOT_11525</name>
</gene>
<evidence type="ECO:0000313" key="1">
    <source>
        <dbReference type="EMBL" id="MFC3672054.1"/>
    </source>
</evidence>
<name>A0ABV7V3N7_9SPHN</name>
<organism evidence="1 2">
    <name type="scientific">Novosphingobium pokkalii</name>
    <dbReference type="NCBI Taxonomy" id="1770194"/>
    <lineage>
        <taxon>Bacteria</taxon>
        <taxon>Pseudomonadati</taxon>
        <taxon>Pseudomonadota</taxon>
        <taxon>Alphaproteobacteria</taxon>
        <taxon>Sphingomonadales</taxon>
        <taxon>Sphingomonadaceae</taxon>
        <taxon>Novosphingobium</taxon>
    </lineage>
</organism>
<dbReference type="Proteomes" id="UP001595683">
    <property type="component" value="Unassembled WGS sequence"/>
</dbReference>
<evidence type="ECO:0000313" key="2">
    <source>
        <dbReference type="Proteomes" id="UP001595683"/>
    </source>
</evidence>
<comment type="caution">
    <text evidence="1">The sequence shown here is derived from an EMBL/GenBank/DDBJ whole genome shotgun (WGS) entry which is preliminary data.</text>
</comment>
<keyword evidence="2" id="KW-1185">Reference proteome</keyword>
<dbReference type="RefSeq" id="WP_191326350.1">
    <property type="nucleotide sequence ID" value="NZ_BMZP01000046.1"/>
</dbReference>
<dbReference type="EMBL" id="JBHRYE010000018">
    <property type="protein sequence ID" value="MFC3672054.1"/>
    <property type="molecule type" value="Genomic_DNA"/>
</dbReference>